<evidence type="ECO:0000256" key="3">
    <source>
        <dbReference type="ARBA" id="ARBA00022737"/>
    </source>
</evidence>
<organism evidence="4 5">
    <name type="scientific">Nesidiocoris tenuis</name>
    <dbReference type="NCBI Taxonomy" id="355587"/>
    <lineage>
        <taxon>Eukaryota</taxon>
        <taxon>Metazoa</taxon>
        <taxon>Ecdysozoa</taxon>
        <taxon>Arthropoda</taxon>
        <taxon>Hexapoda</taxon>
        <taxon>Insecta</taxon>
        <taxon>Pterygota</taxon>
        <taxon>Neoptera</taxon>
        <taxon>Paraneoptera</taxon>
        <taxon>Hemiptera</taxon>
        <taxon>Heteroptera</taxon>
        <taxon>Panheteroptera</taxon>
        <taxon>Cimicomorpha</taxon>
        <taxon>Miridae</taxon>
        <taxon>Dicyphina</taxon>
        <taxon>Nesidiocoris</taxon>
    </lineage>
</organism>
<dbReference type="EMBL" id="CADCXU010027993">
    <property type="protein sequence ID" value="CAB0014511.1"/>
    <property type="molecule type" value="Genomic_DNA"/>
</dbReference>
<keyword evidence="2" id="KW-0732">Signal</keyword>
<dbReference type="InterPro" id="IPR001611">
    <property type="entry name" value="Leu-rich_rpt"/>
</dbReference>
<dbReference type="OrthoDB" id="10022853at2759"/>
<evidence type="ECO:0000256" key="1">
    <source>
        <dbReference type="ARBA" id="ARBA00022614"/>
    </source>
</evidence>
<dbReference type="SUPFAM" id="SSF52058">
    <property type="entry name" value="L domain-like"/>
    <property type="match status" value="1"/>
</dbReference>
<evidence type="ECO:0000313" key="4">
    <source>
        <dbReference type="EMBL" id="CAB0014511.1"/>
    </source>
</evidence>
<dbReference type="PANTHER" id="PTHR24373">
    <property type="entry name" value="SLIT RELATED LEUCINE-RICH REPEAT NEURONAL PROTEIN"/>
    <property type="match status" value="1"/>
</dbReference>
<feature type="non-terminal residue" evidence="4">
    <location>
        <position position="356"/>
    </location>
</feature>
<evidence type="ECO:0000313" key="5">
    <source>
        <dbReference type="Proteomes" id="UP000479000"/>
    </source>
</evidence>
<dbReference type="InterPro" id="IPR032675">
    <property type="entry name" value="LRR_dom_sf"/>
</dbReference>
<dbReference type="Gene3D" id="3.80.10.10">
    <property type="entry name" value="Ribonuclease Inhibitor"/>
    <property type="match status" value="3"/>
</dbReference>
<proteinExistence type="predicted"/>
<reference evidence="4 5" key="1">
    <citation type="submission" date="2020-02" db="EMBL/GenBank/DDBJ databases">
        <authorList>
            <person name="Ferguson B K."/>
        </authorList>
    </citation>
    <scope>NUCLEOTIDE SEQUENCE [LARGE SCALE GENOMIC DNA]</scope>
</reference>
<dbReference type="SMART" id="SM00369">
    <property type="entry name" value="LRR_TYP"/>
    <property type="match status" value="7"/>
</dbReference>
<accession>A0A6H5HD90</accession>
<dbReference type="InterPro" id="IPR050328">
    <property type="entry name" value="Dev_Immune_Receptor"/>
</dbReference>
<sequence>MEQFKHLKNLRVIDLSFNHLRSIPRDAFQNTKIERIDLSSNDFLGIPSGSLGEVGFTLRLLDISHNHIEHLDSTVFPETPHLTSLNLCGNRITLLPDNVFTSVGGLLRLDLCGNKLRANFKEVFHYLQELRHLNLANTGILAPPILPLPNLVSLNLSHNAITELPVPIVSLLPSLRNLDISHCSFSSVPSSAWVKLPVLKHLDISSNPIKNHFPNKCLCARLWSFTTSAVTCCSSKKQNDTVCFIHAINLTITYLRYCRGETLKEVEPSALKGLAREAYLSIRGTSIEELPLGLLSGLGHVTHLTLDLRDNRVTSLSPDTFYYNQTGWENVGTMLVSGPPSSKDMFSAERRPGCEG</sequence>
<protein>
    <recommendedName>
        <fullName evidence="6">LRRCT domain-containing protein</fullName>
    </recommendedName>
</protein>
<evidence type="ECO:0008006" key="6">
    <source>
        <dbReference type="Google" id="ProtNLM"/>
    </source>
</evidence>
<dbReference type="AlphaFoldDB" id="A0A6H5HD90"/>
<dbReference type="Pfam" id="PF13855">
    <property type="entry name" value="LRR_8"/>
    <property type="match status" value="3"/>
</dbReference>
<dbReference type="Proteomes" id="UP000479000">
    <property type="component" value="Unassembled WGS sequence"/>
</dbReference>
<name>A0A6H5HD90_9HEMI</name>
<keyword evidence="1" id="KW-0433">Leucine-rich repeat</keyword>
<dbReference type="PANTHER" id="PTHR24373:SF375">
    <property type="entry name" value="TRANSMEMBRANE PROTEIN, PUTATIVE-RELATED"/>
    <property type="match status" value="1"/>
</dbReference>
<evidence type="ECO:0000256" key="2">
    <source>
        <dbReference type="ARBA" id="ARBA00022729"/>
    </source>
</evidence>
<dbReference type="InterPro" id="IPR003591">
    <property type="entry name" value="Leu-rich_rpt_typical-subtyp"/>
</dbReference>
<keyword evidence="5" id="KW-1185">Reference proteome</keyword>
<keyword evidence="3" id="KW-0677">Repeat</keyword>
<dbReference type="PROSITE" id="PS51450">
    <property type="entry name" value="LRR"/>
    <property type="match status" value="3"/>
</dbReference>
<gene>
    <name evidence="4" type="ORF">NTEN_LOCUS18937</name>
</gene>